<feature type="compositionally biased region" description="Polar residues" evidence="1">
    <location>
        <begin position="32"/>
        <end position="41"/>
    </location>
</feature>
<feature type="region of interest" description="Disordered" evidence="1">
    <location>
        <begin position="966"/>
        <end position="1114"/>
    </location>
</feature>
<sequence>MSDSDSSAHDDSDNYRPPRSKGKDKEFPPPRTVQTRATTSPSSSVAVDLSDKLSSSSKRRARRRKNVLDFPTLTTGSMPNDSSSSPAGSSPVYIPSSSRLPEVDLSHSPTTSKPPPNALSKASPTPSLTSLVNPPGNSSEDVPVRLFTRTAQALDLYVEDLGTSLNKYHSNNFDALALLNDYGFQQGALRDRSADFQAGLLAVLARWETPHIEGLWLVSLKEELPPFCIQPPCPEIQAVTYHGEELFTFPHAYLFQLGHIALALHQILNELASLKEDPCGFVFDPEFKTLRSLEGVADTYLLKSMWGVLMFRARKAHERITNELRSYRITLSQTDGASLHSNDSTLSAVREDFLRNSPRTNVFQLLQREDYLKGIPLSVKEPVHRPSPLACDLSWNVAEASDIITSQTSSLSCQDEGVSFKKKTLYLFTGSRYSAPPWMSDSDSSAHDDSDNYRPPHSKGKDKEFLPPRTVQTRATTSPSSSVAVDLSNKLSSSSKRRARRRKNVLNFPTLTTGSMPNDSSSSPAGSSPVHIPSSSRLPEVDLSHSPTTSKPPPNALSKASPTPSLASLVNPPGNSSEDVPVRLFTRTAQALDLYVEDLRTSLNKYHSNNFDALALLNDYGFQQGALRDRSADFQAGLLAVLARWETPHIEGLWLVSLKEELPPFCIQPPCPEIQAVTYHGEELFTFPHAYLLQLGHIALALHQILNELASLKEDPCGFVFDLEFKTLRSLEGVADIYLLKSTWGVLMFRARKAQERITNELRSYHITLSQTDGASLHSNDSTLSAVREDFLRNSPCTNIFQLLQREDYLKGIPLSVKEPVHRWLQDLPEPRPPIPPHHYRSDQSPPTSAPLVLPSITTPHPVQVHFASVPSSSTSVYVPGFGAVEDSQGVRLVSVRSRRTASNSSAVRRQDLGGPLKRPQESSHSLPTSPRSGSPTGLHPPILTSRATSIDRNFANSSYLQGADWTTPAPTSSTHLSQHGNYPSSPRLSNRRSDDDYRGRLPSRAQDKQTDSSRRDPPDNSGDNTSRRGGYNGGAGGNGGNPGGNGGNGGGSRGFGRGPGGNRGSGGPPPPWGPPNPPFPPGRNDPPPPPGPNDPNGGGGPPDPPPPAGNVHAVVPRQPAEFRWQLSSKIPLSTLPEWDGSPTTVIQYVSELSYYQQLGDDVTNHLAQVAPFRFSGLAKTWFNGLPLTDRLTCTANMTNFLIFIREQFMHDEWRYEQGLEFDRMYFRRSKEFRNELPIEWILRRISYARLLYPEEAEYEPLVCSRVLARRPRSWGTYILTEHSQTIRELLERIFATTTQILPPLTIMNSGTPKRKTQKP</sequence>
<feature type="compositionally biased region" description="Gly residues" evidence="1">
    <location>
        <begin position="1031"/>
        <end position="1067"/>
    </location>
</feature>
<feature type="region of interest" description="Disordered" evidence="1">
    <location>
        <begin position="1"/>
        <end position="142"/>
    </location>
</feature>
<feature type="compositionally biased region" description="Polar residues" evidence="1">
    <location>
        <begin position="470"/>
        <end position="483"/>
    </location>
</feature>
<feature type="compositionally biased region" description="Low complexity" evidence="1">
    <location>
        <begin position="42"/>
        <end position="56"/>
    </location>
</feature>
<proteinExistence type="predicted"/>
<feature type="compositionally biased region" description="Low complexity" evidence="1">
    <location>
        <begin position="77"/>
        <end position="91"/>
    </location>
</feature>
<feature type="compositionally biased region" description="Polar residues" evidence="1">
    <location>
        <begin position="923"/>
        <end position="936"/>
    </location>
</feature>
<feature type="compositionally biased region" description="Basic and acidic residues" evidence="1">
    <location>
        <begin position="1"/>
        <end position="28"/>
    </location>
</feature>
<evidence type="ECO:0000313" key="2">
    <source>
        <dbReference type="EMBL" id="KAF9491801.1"/>
    </source>
</evidence>
<feature type="region of interest" description="Disordered" evidence="1">
    <location>
        <begin position="828"/>
        <end position="851"/>
    </location>
</feature>
<name>A0A9P5ZQG4_PLEER</name>
<evidence type="ECO:0000313" key="3">
    <source>
        <dbReference type="Proteomes" id="UP000807025"/>
    </source>
</evidence>
<gene>
    <name evidence="2" type="ORF">BDN71DRAFT_1433696</name>
</gene>
<dbReference type="Proteomes" id="UP000807025">
    <property type="component" value="Unassembled WGS sequence"/>
</dbReference>
<feature type="compositionally biased region" description="Basic and acidic residues" evidence="1">
    <location>
        <begin position="444"/>
        <end position="466"/>
    </location>
</feature>
<reference evidence="2" key="1">
    <citation type="submission" date="2020-11" db="EMBL/GenBank/DDBJ databases">
        <authorList>
            <consortium name="DOE Joint Genome Institute"/>
            <person name="Ahrendt S."/>
            <person name="Riley R."/>
            <person name="Andreopoulos W."/>
            <person name="Labutti K."/>
            <person name="Pangilinan J."/>
            <person name="Ruiz-Duenas F.J."/>
            <person name="Barrasa J.M."/>
            <person name="Sanchez-Garcia M."/>
            <person name="Camarero S."/>
            <person name="Miyauchi S."/>
            <person name="Serrano A."/>
            <person name="Linde D."/>
            <person name="Babiker R."/>
            <person name="Drula E."/>
            <person name="Ayuso-Fernandez I."/>
            <person name="Pacheco R."/>
            <person name="Padilla G."/>
            <person name="Ferreira P."/>
            <person name="Barriuso J."/>
            <person name="Kellner H."/>
            <person name="Castanera R."/>
            <person name="Alfaro M."/>
            <person name="Ramirez L."/>
            <person name="Pisabarro A.G."/>
            <person name="Kuo A."/>
            <person name="Tritt A."/>
            <person name="Lipzen A."/>
            <person name="He G."/>
            <person name="Yan M."/>
            <person name="Ng V."/>
            <person name="Cullen D."/>
            <person name="Martin F."/>
            <person name="Rosso M.-N."/>
            <person name="Henrissat B."/>
            <person name="Hibbett D."/>
            <person name="Martinez A.T."/>
            <person name="Grigoriev I.V."/>
        </authorList>
    </citation>
    <scope>NUCLEOTIDE SEQUENCE</scope>
    <source>
        <strain evidence="2">ATCC 90797</strain>
    </source>
</reference>
<feature type="compositionally biased region" description="Polar residues" evidence="1">
    <location>
        <begin position="120"/>
        <end position="140"/>
    </location>
</feature>
<feature type="compositionally biased region" description="Low complexity" evidence="1">
    <location>
        <begin position="515"/>
        <end position="529"/>
    </location>
</feature>
<accession>A0A9P5ZQG4</accession>
<feature type="region of interest" description="Disordered" evidence="1">
    <location>
        <begin position="437"/>
        <end position="579"/>
    </location>
</feature>
<feature type="compositionally biased region" description="Polar residues" evidence="1">
    <location>
        <begin position="969"/>
        <end position="989"/>
    </location>
</feature>
<evidence type="ECO:0000256" key="1">
    <source>
        <dbReference type="SAM" id="MobiDB-lite"/>
    </source>
</evidence>
<organism evidence="2 3">
    <name type="scientific">Pleurotus eryngii</name>
    <name type="common">Boletus of the steppes</name>
    <dbReference type="NCBI Taxonomy" id="5323"/>
    <lineage>
        <taxon>Eukaryota</taxon>
        <taxon>Fungi</taxon>
        <taxon>Dikarya</taxon>
        <taxon>Basidiomycota</taxon>
        <taxon>Agaricomycotina</taxon>
        <taxon>Agaricomycetes</taxon>
        <taxon>Agaricomycetidae</taxon>
        <taxon>Agaricales</taxon>
        <taxon>Pleurotineae</taxon>
        <taxon>Pleurotaceae</taxon>
        <taxon>Pleurotus</taxon>
    </lineage>
</organism>
<feature type="compositionally biased region" description="Basic residues" evidence="1">
    <location>
        <begin position="495"/>
        <end position="504"/>
    </location>
</feature>
<feature type="compositionally biased region" description="Polar residues" evidence="1">
    <location>
        <begin position="558"/>
        <end position="578"/>
    </location>
</feature>
<feature type="compositionally biased region" description="Basic and acidic residues" evidence="1">
    <location>
        <begin position="992"/>
        <end position="1019"/>
    </location>
</feature>
<keyword evidence="3" id="KW-1185">Reference proteome</keyword>
<feature type="compositionally biased region" description="Pro residues" evidence="1">
    <location>
        <begin position="1068"/>
        <end position="1094"/>
    </location>
</feature>
<protein>
    <submittedName>
        <fullName evidence="2">Uncharacterized protein</fullName>
    </submittedName>
</protein>
<dbReference type="EMBL" id="MU154612">
    <property type="protein sequence ID" value="KAF9491801.1"/>
    <property type="molecule type" value="Genomic_DNA"/>
</dbReference>
<dbReference type="OrthoDB" id="3203159at2759"/>
<comment type="caution">
    <text evidence="2">The sequence shown here is derived from an EMBL/GenBank/DDBJ whole genome shotgun (WGS) entry which is preliminary data.</text>
</comment>
<feature type="region of interest" description="Disordered" evidence="1">
    <location>
        <begin position="896"/>
        <end position="944"/>
    </location>
</feature>